<proteinExistence type="predicted"/>
<feature type="transmembrane region" description="Helical" evidence="2">
    <location>
        <begin position="54"/>
        <end position="77"/>
    </location>
</feature>
<feature type="transmembrane region" description="Helical" evidence="2">
    <location>
        <begin position="21"/>
        <end position="42"/>
    </location>
</feature>
<sequence>MGSEMFEFLHQNPIVDFFAQFGLLGFIVYMVLVYGGLFWIGIELKNRGIFEYLFLRLIYAVILTVVVMIAFGIIVTISGISIECLFFMVIIIGVITLGILWAISGVTTTAIALIIAIIVALIIVNETKLLTVEIAIFGIFWVIKGETFAKIVLGTMEKIAERIAWEIVVITTVVIILAISGVIVLLSIETSTLGIVWAIAGGVASGITVGIAVIITLVIVWAIIKTIAELKYKKAMEYLKNNKIDNCLKYLNQSLYLLRDYDEDSYFDMDFANKIISIRNNLKLIQKANDYYNSGNYKEALKLYEEMAKEYPNLKGLFKNKYQKLKSQIEKQFKEELKEIDELFRNNEINDALKKYKQLLNKYPEFENQIKPKIQKCEEILKNPPIEALLSKAKKYSSEALDLFNQNKLKEAINMWKEAIKQYENAGEIAILKEDENIINSINKNIKALVHNILKAEIKLINDKLGRL</sequence>
<keyword evidence="2" id="KW-0472">Membrane</keyword>
<dbReference type="EMBL" id="AGJL01000055">
    <property type="protein sequence ID" value="EHP84296.1"/>
    <property type="molecule type" value="Genomic_DNA"/>
</dbReference>
<keyword evidence="1" id="KW-0175">Coiled coil</keyword>
<feature type="transmembrane region" description="Helical" evidence="2">
    <location>
        <begin position="194"/>
        <end position="224"/>
    </location>
</feature>
<evidence type="ECO:0000256" key="2">
    <source>
        <dbReference type="SAM" id="Phobius"/>
    </source>
</evidence>
<reference evidence="3 4" key="1">
    <citation type="submission" date="2011-09" db="EMBL/GenBank/DDBJ databases">
        <title>The draft genome of Methanotorris formicicus Mc-S-70.</title>
        <authorList>
            <consortium name="US DOE Joint Genome Institute (JGI-PGF)"/>
            <person name="Lucas S."/>
            <person name="Han J."/>
            <person name="Lapidus A."/>
            <person name="Cheng J.-F."/>
            <person name="Goodwin L."/>
            <person name="Pitluck S."/>
            <person name="Peters L."/>
            <person name="Land M.L."/>
            <person name="Hauser L."/>
            <person name="Sieprawska-Lupa M."/>
            <person name="Takai K."/>
            <person name="Miyazaki J."/>
            <person name="Whitman W."/>
            <person name="Woyke T.J."/>
        </authorList>
    </citation>
    <scope>NUCLEOTIDE SEQUENCE [LARGE SCALE GENOMIC DNA]</scope>
    <source>
        <strain evidence="3 4">Mc-S-70</strain>
    </source>
</reference>
<organism evidence="3 4">
    <name type="scientific">Methanotorris formicicus Mc-S-70</name>
    <dbReference type="NCBI Taxonomy" id="647171"/>
    <lineage>
        <taxon>Archaea</taxon>
        <taxon>Methanobacteriati</taxon>
        <taxon>Methanobacteriota</taxon>
        <taxon>Methanomada group</taxon>
        <taxon>Methanococci</taxon>
        <taxon>Methanococcales</taxon>
        <taxon>Methanocaldococcaceae</taxon>
        <taxon>Methanotorris</taxon>
    </lineage>
</organism>
<evidence type="ECO:0000313" key="3">
    <source>
        <dbReference type="EMBL" id="EHP84296.1"/>
    </source>
</evidence>
<gene>
    <name evidence="3" type="ORF">MetfoDRAFT_1714</name>
</gene>
<feature type="coiled-coil region" evidence="1">
    <location>
        <begin position="319"/>
        <end position="369"/>
    </location>
</feature>
<keyword evidence="2" id="KW-0812">Transmembrane</keyword>
<name>H1L0Z0_9EURY</name>
<dbReference type="InterPro" id="IPR011990">
    <property type="entry name" value="TPR-like_helical_dom_sf"/>
</dbReference>
<dbReference type="SUPFAM" id="SSF48452">
    <property type="entry name" value="TPR-like"/>
    <property type="match status" value="1"/>
</dbReference>
<protein>
    <submittedName>
        <fullName evidence="3">Tetratricopeptide TPR_1 repeat-containing protein</fullName>
    </submittedName>
</protein>
<evidence type="ECO:0000256" key="1">
    <source>
        <dbReference type="SAM" id="Coils"/>
    </source>
</evidence>
<feature type="transmembrane region" description="Helical" evidence="2">
    <location>
        <begin position="110"/>
        <end position="143"/>
    </location>
</feature>
<dbReference type="Gene3D" id="1.25.40.10">
    <property type="entry name" value="Tetratricopeptide repeat domain"/>
    <property type="match status" value="1"/>
</dbReference>
<dbReference type="AlphaFoldDB" id="H1L0Z0"/>
<feature type="transmembrane region" description="Helical" evidence="2">
    <location>
        <begin position="163"/>
        <end position="188"/>
    </location>
</feature>
<comment type="caution">
    <text evidence="3">The sequence shown here is derived from an EMBL/GenBank/DDBJ whole genome shotgun (WGS) entry which is preliminary data.</text>
</comment>
<accession>H1L0Z0</accession>
<keyword evidence="2" id="KW-1133">Transmembrane helix</keyword>
<dbReference type="STRING" id="647171.MetfoDRAFT_1714"/>
<keyword evidence="4" id="KW-1185">Reference proteome</keyword>
<evidence type="ECO:0000313" key="4">
    <source>
        <dbReference type="Proteomes" id="UP000003706"/>
    </source>
</evidence>
<dbReference type="SMART" id="SM00028">
    <property type="entry name" value="TPR"/>
    <property type="match status" value="3"/>
</dbReference>
<dbReference type="Proteomes" id="UP000003706">
    <property type="component" value="Unassembled WGS sequence"/>
</dbReference>
<dbReference type="InterPro" id="IPR019734">
    <property type="entry name" value="TPR_rpt"/>
</dbReference>
<feature type="transmembrane region" description="Helical" evidence="2">
    <location>
        <begin position="84"/>
        <end position="104"/>
    </location>
</feature>